<reference evidence="5" key="1">
    <citation type="submission" date="2022-11" db="EMBL/GenBank/DDBJ databases">
        <authorList>
            <person name="Petersen C."/>
        </authorList>
    </citation>
    <scope>NUCLEOTIDE SEQUENCE</scope>
    <source>
        <strain evidence="5">IBT 30761</strain>
    </source>
</reference>
<dbReference type="RefSeq" id="XP_056473501.1">
    <property type="nucleotide sequence ID" value="XM_056617342.1"/>
</dbReference>
<evidence type="ECO:0000256" key="1">
    <source>
        <dbReference type="ARBA" id="ARBA00023015"/>
    </source>
</evidence>
<reference evidence="5" key="2">
    <citation type="journal article" date="2023" name="IMA Fungus">
        <title>Comparative genomic study of the Penicillium genus elucidates a diverse pangenome and 15 lateral gene transfer events.</title>
        <authorList>
            <person name="Petersen C."/>
            <person name="Sorensen T."/>
            <person name="Nielsen M.R."/>
            <person name="Sondergaard T.E."/>
            <person name="Sorensen J.L."/>
            <person name="Fitzpatrick D.A."/>
            <person name="Frisvad J.C."/>
            <person name="Nielsen K.L."/>
        </authorList>
    </citation>
    <scope>NUCLEOTIDE SEQUENCE</scope>
    <source>
        <strain evidence="5">IBT 30761</strain>
    </source>
</reference>
<keyword evidence="4" id="KW-0539">Nucleus</keyword>
<evidence type="ECO:0000256" key="4">
    <source>
        <dbReference type="ARBA" id="ARBA00023242"/>
    </source>
</evidence>
<proteinExistence type="predicted"/>
<dbReference type="GO" id="GO:0000981">
    <property type="term" value="F:DNA-binding transcription factor activity, RNA polymerase II-specific"/>
    <property type="evidence" value="ECO:0007669"/>
    <property type="project" value="InterPro"/>
</dbReference>
<accession>A0A9W9KAD1</accession>
<dbReference type="AlphaFoldDB" id="A0A9W9KAD1"/>
<evidence type="ECO:0000313" key="6">
    <source>
        <dbReference type="Proteomes" id="UP001149074"/>
    </source>
</evidence>
<dbReference type="EMBL" id="JAPQKI010000005">
    <property type="protein sequence ID" value="KAJ5097847.1"/>
    <property type="molecule type" value="Genomic_DNA"/>
</dbReference>
<organism evidence="5 6">
    <name type="scientific">Penicillium argentinense</name>
    <dbReference type="NCBI Taxonomy" id="1131581"/>
    <lineage>
        <taxon>Eukaryota</taxon>
        <taxon>Fungi</taxon>
        <taxon>Dikarya</taxon>
        <taxon>Ascomycota</taxon>
        <taxon>Pezizomycotina</taxon>
        <taxon>Eurotiomycetes</taxon>
        <taxon>Eurotiomycetidae</taxon>
        <taxon>Eurotiales</taxon>
        <taxon>Aspergillaceae</taxon>
        <taxon>Penicillium</taxon>
    </lineage>
</organism>
<evidence type="ECO:0000313" key="5">
    <source>
        <dbReference type="EMBL" id="KAJ5097847.1"/>
    </source>
</evidence>
<dbReference type="InterPro" id="IPR036864">
    <property type="entry name" value="Zn2-C6_fun-type_DNA-bd_sf"/>
</dbReference>
<evidence type="ECO:0000256" key="2">
    <source>
        <dbReference type="ARBA" id="ARBA00023125"/>
    </source>
</evidence>
<keyword evidence="6" id="KW-1185">Reference proteome</keyword>
<comment type="caution">
    <text evidence="5">The sequence shown here is derived from an EMBL/GenBank/DDBJ whole genome shotgun (WGS) entry which is preliminary data.</text>
</comment>
<keyword evidence="2" id="KW-0238">DNA-binding</keyword>
<dbReference type="OrthoDB" id="3163292at2759"/>
<sequence length="147" mass="16883">MLRYEPPTDSWWQIRCELSSGGSIPCSRCQRIYQDCEIDFGSKPVNKRMRLDELENEIRQLRSSISNLPGKTVPETSAKPWLRTYLHGSAPGLPRSDMMHLSETPVHKTARVLELEDGTETRPQSLDHLRLDPHQIDSLFQLCVDPL</sequence>
<dbReference type="GO" id="GO:0008270">
    <property type="term" value="F:zinc ion binding"/>
    <property type="evidence" value="ECO:0007669"/>
    <property type="project" value="InterPro"/>
</dbReference>
<name>A0A9W9KAD1_9EURO</name>
<dbReference type="Gene3D" id="4.10.240.10">
    <property type="entry name" value="Zn(2)-C6 fungal-type DNA-binding domain"/>
    <property type="match status" value="1"/>
</dbReference>
<keyword evidence="3" id="KW-0804">Transcription</keyword>
<evidence type="ECO:0000256" key="3">
    <source>
        <dbReference type="ARBA" id="ARBA00023163"/>
    </source>
</evidence>
<protein>
    <submittedName>
        <fullName evidence="5">Uncharacterized protein</fullName>
    </submittedName>
</protein>
<dbReference type="Proteomes" id="UP001149074">
    <property type="component" value="Unassembled WGS sequence"/>
</dbReference>
<dbReference type="GO" id="GO:0003677">
    <property type="term" value="F:DNA binding"/>
    <property type="evidence" value="ECO:0007669"/>
    <property type="project" value="UniProtKB-KW"/>
</dbReference>
<keyword evidence="1" id="KW-0805">Transcription regulation</keyword>
<gene>
    <name evidence="5" type="ORF">N7532_004848</name>
</gene>
<dbReference type="GeneID" id="81356321"/>